<dbReference type="EMBL" id="BLLK01000038">
    <property type="protein sequence ID" value="GFH49733.1"/>
    <property type="molecule type" value="Genomic_DNA"/>
</dbReference>
<dbReference type="Pfam" id="PF05686">
    <property type="entry name" value="Glyco_transf_90"/>
    <property type="match status" value="1"/>
</dbReference>
<evidence type="ECO:0000256" key="1">
    <source>
        <dbReference type="ARBA" id="ARBA00010118"/>
    </source>
</evidence>
<dbReference type="GO" id="GO:0016740">
    <property type="term" value="F:transferase activity"/>
    <property type="evidence" value="ECO:0007669"/>
    <property type="project" value="UniProtKB-KW"/>
</dbReference>
<dbReference type="AlphaFoldDB" id="A0AAD3CPF6"/>
<keyword evidence="2" id="KW-0808">Transferase</keyword>
<name>A0AAD3CPF6_9STRA</name>
<keyword evidence="3" id="KW-1133">Transmembrane helix</keyword>
<feature type="domain" description="Glycosyl transferase CAP10" evidence="4">
    <location>
        <begin position="284"/>
        <end position="524"/>
    </location>
</feature>
<evidence type="ECO:0000313" key="5">
    <source>
        <dbReference type="EMBL" id="GFH49733.1"/>
    </source>
</evidence>
<feature type="transmembrane region" description="Helical" evidence="3">
    <location>
        <begin position="12"/>
        <end position="29"/>
    </location>
</feature>
<sequence>MRNSCLKSCGCGRVMTGLIALTVILILSLDVELSFLPSSEKQSLGMENKLNIPSEHTHPHPNETIVDNDVEIYNRYGFHPSWHPAERSERFPSFEERLRIYTGNWYLPPCTNENTIQDERIRYHFNYTSSLEFPSVELSFIKRTKVQNDDSTYMRSSLTLSTLPDKATLITLWENALWKEGKRREGHEICLNLTVGNEYCDDMRSIVIMATKMKDVEEMSQIPPVFFVTGDKIGNKATERLGIPSLQKVRYASTKESLLFVTSPRTGLNCSIHGEKPSRSNLGIPLESRRRERDDLRYQGIIWPITMNRHFNPNALKTVMSVDIPWEDKQYKAVWRGSLTGRSTMTKKERPTDIDGVCKSIPRCQLVMNYWNTTSKYIDVGITSGNNNILNKFDEWKYIQKDFIKDGLTYEQQLQNIAIIIFEGNDVATGLKWALLSRSVVIMPNPTITSYAMEEWLQPWKHYIPLEKSDLSDLEEKVKWIEENDHEARLIAERSTLYMRDFLYHDDSYRENVRLMKKVLRKYFQFFLEDEILS</sequence>
<keyword evidence="3" id="KW-0472">Membrane</keyword>
<dbReference type="InterPro" id="IPR006598">
    <property type="entry name" value="CAP10"/>
</dbReference>
<evidence type="ECO:0000313" key="6">
    <source>
        <dbReference type="Proteomes" id="UP001054902"/>
    </source>
</evidence>
<evidence type="ECO:0000256" key="3">
    <source>
        <dbReference type="SAM" id="Phobius"/>
    </source>
</evidence>
<protein>
    <recommendedName>
        <fullName evidence="4">Glycosyl transferase CAP10 domain-containing protein</fullName>
    </recommendedName>
</protein>
<keyword evidence="6" id="KW-1185">Reference proteome</keyword>
<dbReference type="PANTHER" id="PTHR12203">
    <property type="entry name" value="KDEL LYS-ASP-GLU-LEU CONTAINING - RELATED"/>
    <property type="match status" value="1"/>
</dbReference>
<keyword evidence="3" id="KW-0812">Transmembrane</keyword>
<comment type="caution">
    <text evidence="5">The sequence shown here is derived from an EMBL/GenBank/DDBJ whole genome shotgun (WGS) entry which is preliminary data.</text>
</comment>
<dbReference type="Proteomes" id="UP001054902">
    <property type="component" value="Unassembled WGS sequence"/>
</dbReference>
<reference evidence="5 6" key="1">
    <citation type="journal article" date="2021" name="Sci. Rep.">
        <title>The genome of the diatom Chaetoceros tenuissimus carries an ancient integrated fragment of an extant virus.</title>
        <authorList>
            <person name="Hongo Y."/>
            <person name="Kimura K."/>
            <person name="Takaki Y."/>
            <person name="Yoshida Y."/>
            <person name="Baba S."/>
            <person name="Kobayashi G."/>
            <person name="Nagasaki K."/>
            <person name="Hano T."/>
            <person name="Tomaru Y."/>
        </authorList>
    </citation>
    <scope>NUCLEOTIDE SEQUENCE [LARGE SCALE GENOMIC DNA]</scope>
    <source>
        <strain evidence="5 6">NIES-3715</strain>
    </source>
</reference>
<organism evidence="5 6">
    <name type="scientific">Chaetoceros tenuissimus</name>
    <dbReference type="NCBI Taxonomy" id="426638"/>
    <lineage>
        <taxon>Eukaryota</taxon>
        <taxon>Sar</taxon>
        <taxon>Stramenopiles</taxon>
        <taxon>Ochrophyta</taxon>
        <taxon>Bacillariophyta</taxon>
        <taxon>Coscinodiscophyceae</taxon>
        <taxon>Chaetocerotophycidae</taxon>
        <taxon>Chaetocerotales</taxon>
        <taxon>Chaetocerotaceae</taxon>
        <taxon>Chaetoceros</taxon>
    </lineage>
</organism>
<comment type="similarity">
    <text evidence="1">Belongs to the glycosyltransferase 90 family.</text>
</comment>
<evidence type="ECO:0000256" key="2">
    <source>
        <dbReference type="ARBA" id="ARBA00022679"/>
    </source>
</evidence>
<gene>
    <name evidence="5" type="ORF">CTEN210_06209</name>
</gene>
<dbReference type="InterPro" id="IPR051091">
    <property type="entry name" value="O-Glucosyltr/Glycosyltrsf_90"/>
</dbReference>
<dbReference type="PANTHER" id="PTHR12203:SF35">
    <property type="entry name" value="PROTEIN O-GLUCOSYLTRANSFERASE 1"/>
    <property type="match status" value="1"/>
</dbReference>
<dbReference type="SMART" id="SM00672">
    <property type="entry name" value="CAP10"/>
    <property type="match status" value="1"/>
</dbReference>
<accession>A0AAD3CPF6</accession>
<proteinExistence type="inferred from homology"/>
<evidence type="ECO:0000259" key="4">
    <source>
        <dbReference type="SMART" id="SM00672"/>
    </source>
</evidence>